<comment type="caution">
    <text evidence="3">The sequence shown here is derived from an EMBL/GenBank/DDBJ whole genome shotgun (WGS) entry which is preliminary data.</text>
</comment>
<keyword evidence="3" id="KW-0378">Hydrolase</keyword>
<reference evidence="3 4" key="1">
    <citation type="submission" date="2020-08" db="EMBL/GenBank/DDBJ databases">
        <title>Genomic Encyclopedia of Type Strains, Phase III (KMG-III): the genomes of soil and plant-associated and newly described type strains.</title>
        <authorList>
            <person name="Whitman W."/>
        </authorList>
    </citation>
    <scope>NUCLEOTIDE SEQUENCE [LARGE SCALE GENOMIC DNA]</scope>
    <source>
        <strain evidence="3 4">CECT 8305</strain>
    </source>
</reference>
<feature type="domain" description="Metallo-beta-lactamase" evidence="2">
    <location>
        <begin position="156"/>
        <end position="316"/>
    </location>
</feature>
<protein>
    <submittedName>
        <fullName evidence="3">Glyoxylase-like metal-dependent hydrolase (Beta-lactamase superfamily II)</fullName>
    </submittedName>
</protein>
<proteinExistence type="predicted"/>
<dbReference type="PANTHER" id="PTHR42773">
    <property type="entry name" value="METALLO-BETA-LACTAMASE-RELATED"/>
    <property type="match status" value="1"/>
</dbReference>
<dbReference type="EMBL" id="JACHJL010000002">
    <property type="protein sequence ID" value="MBB5934146.1"/>
    <property type="molecule type" value="Genomic_DNA"/>
</dbReference>
<name>A0A7W9Q615_9ACTN</name>
<feature type="compositionally biased region" description="Low complexity" evidence="1">
    <location>
        <begin position="51"/>
        <end position="66"/>
    </location>
</feature>
<dbReference type="SMART" id="SM00849">
    <property type="entry name" value="Lactamase_B"/>
    <property type="match status" value="1"/>
</dbReference>
<dbReference type="Gene3D" id="3.60.15.10">
    <property type="entry name" value="Ribonuclease Z/Hydroxyacylglutathione hydrolase-like"/>
    <property type="match status" value="1"/>
</dbReference>
<dbReference type="SUPFAM" id="SSF56281">
    <property type="entry name" value="Metallo-hydrolase/oxidoreductase"/>
    <property type="match status" value="1"/>
</dbReference>
<dbReference type="InterPro" id="IPR001279">
    <property type="entry name" value="Metallo-B-lactamas"/>
</dbReference>
<evidence type="ECO:0000313" key="3">
    <source>
        <dbReference type="EMBL" id="MBB5934146.1"/>
    </source>
</evidence>
<organism evidence="3 4">
    <name type="scientific">Streptomyces zagrosensis</name>
    <dbReference type="NCBI Taxonomy" id="1042984"/>
    <lineage>
        <taxon>Bacteria</taxon>
        <taxon>Bacillati</taxon>
        <taxon>Actinomycetota</taxon>
        <taxon>Actinomycetes</taxon>
        <taxon>Kitasatosporales</taxon>
        <taxon>Streptomycetaceae</taxon>
        <taxon>Streptomyces</taxon>
    </lineage>
</organism>
<sequence length="353" mass="39295">MDDERADAQSTPPEPVRATPATQSAEDAHDHQDSRGSHSHQGPHNSHENATTKPTATTQSPATTATNWHVDNRCTNCDVARQLAPGLIGEVSGRSEVLRQPSSEAEERQLHAAAFSCHTRSIRRPSHRLDPVLDPFPMPLDDTVSLCGHNSPHTAAANSYLVRRPSGTAVMVDTPRWSELLAARYEEFAPITDVLLTHRDHAAHGRRYADRFGARLWIHEGDLDAAPDADRVLRGTASIEVSDGVLAYPLAGHTEGSVVYVIDERYCFSGDSFYWSRATDDIEVAESITWYSIEELALSLSRTAGRLHFEWLLPGHGDRKHLPAPQMARRMRELTVRVQTLRPQPIDFTAMRW</sequence>
<feature type="compositionally biased region" description="Basic and acidic residues" evidence="1">
    <location>
        <begin position="26"/>
        <end position="36"/>
    </location>
</feature>
<dbReference type="RefSeq" id="WP_184569400.1">
    <property type="nucleotide sequence ID" value="NZ_JACHJL010000002.1"/>
</dbReference>
<dbReference type="InterPro" id="IPR036866">
    <property type="entry name" value="RibonucZ/Hydroxyglut_hydro"/>
</dbReference>
<dbReference type="Proteomes" id="UP000588098">
    <property type="component" value="Unassembled WGS sequence"/>
</dbReference>
<dbReference type="PANTHER" id="PTHR42773:SF1">
    <property type="entry name" value="METALLO-BETA-LACTAMASE FAMILY PROTEIN"/>
    <property type="match status" value="1"/>
</dbReference>
<keyword evidence="4" id="KW-1185">Reference proteome</keyword>
<dbReference type="Pfam" id="PF00753">
    <property type="entry name" value="Lactamase_B"/>
    <property type="match status" value="1"/>
</dbReference>
<evidence type="ECO:0000313" key="4">
    <source>
        <dbReference type="Proteomes" id="UP000588098"/>
    </source>
</evidence>
<evidence type="ECO:0000256" key="1">
    <source>
        <dbReference type="SAM" id="MobiDB-lite"/>
    </source>
</evidence>
<dbReference type="AlphaFoldDB" id="A0A7W9Q615"/>
<evidence type="ECO:0000259" key="2">
    <source>
        <dbReference type="SMART" id="SM00849"/>
    </source>
</evidence>
<accession>A0A7W9Q615</accession>
<feature type="region of interest" description="Disordered" evidence="1">
    <location>
        <begin position="1"/>
        <end position="67"/>
    </location>
</feature>
<gene>
    <name evidence="3" type="ORF">FHS42_001172</name>
</gene>
<dbReference type="GO" id="GO:0016787">
    <property type="term" value="F:hydrolase activity"/>
    <property type="evidence" value="ECO:0007669"/>
    <property type="project" value="UniProtKB-KW"/>
</dbReference>
<dbReference type="Pfam" id="PF13370">
    <property type="entry name" value="Fer4_13"/>
    <property type="match status" value="1"/>
</dbReference>